<protein>
    <submittedName>
        <fullName evidence="1">Uncharacterized protein</fullName>
    </submittedName>
</protein>
<evidence type="ECO:0000313" key="1">
    <source>
        <dbReference type="EMBL" id="KAK0493638.1"/>
    </source>
</evidence>
<name>A0AA39PZU4_9AGAR</name>
<comment type="caution">
    <text evidence="1">The sequence shown here is derived from an EMBL/GenBank/DDBJ whole genome shotgun (WGS) entry which is preliminary data.</text>
</comment>
<organism evidence="1 2">
    <name type="scientific">Armillaria luteobubalina</name>
    <dbReference type="NCBI Taxonomy" id="153913"/>
    <lineage>
        <taxon>Eukaryota</taxon>
        <taxon>Fungi</taxon>
        <taxon>Dikarya</taxon>
        <taxon>Basidiomycota</taxon>
        <taxon>Agaricomycotina</taxon>
        <taxon>Agaricomycetes</taxon>
        <taxon>Agaricomycetidae</taxon>
        <taxon>Agaricales</taxon>
        <taxon>Marasmiineae</taxon>
        <taxon>Physalacriaceae</taxon>
        <taxon>Armillaria</taxon>
    </lineage>
</organism>
<sequence>MSIICRTSWSCRVFLDSTRRPSNTLCLNILSFVRERNFPAPQNVGMEILAPASSKRWRATYTARLDVLLSAPFLTFLLDAVPYAYGFSRACAELNHSYPTFHTKYRLNHQRIHESLTIPLSTAMEWISRLPRDVIPNDGRKPREKEVKSPGP</sequence>
<dbReference type="EMBL" id="JAUEPU010000024">
    <property type="protein sequence ID" value="KAK0493638.1"/>
    <property type="molecule type" value="Genomic_DNA"/>
</dbReference>
<gene>
    <name evidence="1" type="ORF">EDD18DRAFT_407825</name>
</gene>
<keyword evidence="2" id="KW-1185">Reference proteome</keyword>
<dbReference type="Proteomes" id="UP001175228">
    <property type="component" value="Unassembled WGS sequence"/>
</dbReference>
<reference evidence="1" key="1">
    <citation type="submission" date="2023-06" db="EMBL/GenBank/DDBJ databases">
        <authorList>
            <consortium name="Lawrence Berkeley National Laboratory"/>
            <person name="Ahrendt S."/>
            <person name="Sahu N."/>
            <person name="Indic B."/>
            <person name="Wong-Bajracharya J."/>
            <person name="Merenyi Z."/>
            <person name="Ke H.-M."/>
            <person name="Monk M."/>
            <person name="Kocsube S."/>
            <person name="Drula E."/>
            <person name="Lipzen A."/>
            <person name="Balint B."/>
            <person name="Henrissat B."/>
            <person name="Andreopoulos B."/>
            <person name="Martin F.M."/>
            <person name="Harder C.B."/>
            <person name="Rigling D."/>
            <person name="Ford K.L."/>
            <person name="Foster G.D."/>
            <person name="Pangilinan J."/>
            <person name="Papanicolaou A."/>
            <person name="Barry K."/>
            <person name="LaButti K."/>
            <person name="Viragh M."/>
            <person name="Koriabine M."/>
            <person name="Yan M."/>
            <person name="Riley R."/>
            <person name="Champramary S."/>
            <person name="Plett K.L."/>
            <person name="Tsai I.J."/>
            <person name="Slot J."/>
            <person name="Sipos G."/>
            <person name="Plett J."/>
            <person name="Nagy L.G."/>
            <person name="Grigoriev I.V."/>
        </authorList>
    </citation>
    <scope>NUCLEOTIDE SEQUENCE</scope>
    <source>
        <strain evidence="1">HWK02</strain>
    </source>
</reference>
<dbReference type="AlphaFoldDB" id="A0AA39PZU4"/>
<proteinExistence type="predicted"/>
<accession>A0AA39PZU4</accession>
<evidence type="ECO:0000313" key="2">
    <source>
        <dbReference type="Proteomes" id="UP001175228"/>
    </source>
</evidence>